<evidence type="ECO:0000313" key="3">
    <source>
        <dbReference type="Proteomes" id="UP000003340"/>
    </source>
</evidence>
<organism evidence="2 3">
    <name type="scientific">[Clostridium] methylpentosum DSM 5476</name>
    <dbReference type="NCBI Taxonomy" id="537013"/>
    <lineage>
        <taxon>Bacteria</taxon>
        <taxon>Bacillati</taxon>
        <taxon>Bacillota</taxon>
        <taxon>Clostridia</taxon>
        <taxon>Eubacteriales</taxon>
        <taxon>Oscillospiraceae</taxon>
        <taxon>Oscillospiraceae incertae sedis</taxon>
    </lineage>
</organism>
<keyword evidence="3" id="KW-1185">Reference proteome</keyword>
<evidence type="ECO:0000256" key="1">
    <source>
        <dbReference type="SAM" id="MobiDB-lite"/>
    </source>
</evidence>
<gene>
    <name evidence="2" type="ORF">CLOSTMETH_01068</name>
</gene>
<dbReference type="STRING" id="537013.CLOSTMETH_01068"/>
<sequence length="41" mass="4429">MSQNLWQSRRHEKALVGHDADNAPKGAPKRSANCIADSGNP</sequence>
<dbReference type="EMBL" id="ACEC01000040">
    <property type="protein sequence ID" value="EEG31271.1"/>
    <property type="molecule type" value="Genomic_DNA"/>
</dbReference>
<proteinExistence type="predicted"/>
<feature type="compositionally biased region" description="Basic and acidic residues" evidence="1">
    <location>
        <begin position="13"/>
        <end position="22"/>
    </location>
</feature>
<feature type="region of interest" description="Disordered" evidence="1">
    <location>
        <begin position="1"/>
        <end position="41"/>
    </location>
</feature>
<comment type="caution">
    <text evidence="2">The sequence shown here is derived from an EMBL/GenBank/DDBJ whole genome shotgun (WGS) entry which is preliminary data.</text>
</comment>
<reference evidence="2 3" key="2">
    <citation type="submission" date="2009-02" db="EMBL/GenBank/DDBJ databases">
        <title>Draft genome sequence of Clostridium methylpentosum (DSM 5476).</title>
        <authorList>
            <person name="Sudarsanam P."/>
            <person name="Ley R."/>
            <person name="Guruge J."/>
            <person name="Turnbaugh P.J."/>
            <person name="Mahowald M."/>
            <person name="Liep D."/>
            <person name="Gordon J."/>
        </authorList>
    </citation>
    <scope>NUCLEOTIDE SEQUENCE [LARGE SCALE GENOMIC DNA]</scope>
    <source>
        <strain evidence="2 3">DSM 5476</strain>
    </source>
</reference>
<dbReference type="HOGENOM" id="CLU_3268104_0_0_9"/>
<dbReference type="Proteomes" id="UP000003340">
    <property type="component" value="Unassembled WGS sequence"/>
</dbReference>
<name>C0EB51_9FIRM</name>
<reference evidence="2 3" key="1">
    <citation type="submission" date="2009-01" db="EMBL/GenBank/DDBJ databases">
        <authorList>
            <person name="Fulton L."/>
            <person name="Clifton S."/>
            <person name="Fulton B."/>
            <person name="Xu J."/>
            <person name="Minx P."/>
            <person name="Pepin K.H."/>
            <person name="Johnson M."/>
            <person name="Bhonagiri V."/>
            <person name="Nash W.E."/>
            <person name="Mardis E.R."/>
            <person name="Wilson R.K."/>
        </authorList>
    </citation>
    <scope>NUCLEOTIDE SEQUENCE [LARGE SCALE GENOMIC DNA]</scope>
    <source>
        <strain evidence="2 3">DSM 5476</strain>
    </source>
</reference>
<protein>
    <submittedName>
        <fullName evidence="2">Uncharacterized protein</fullName>
    </submittedName>
</protein>
<accession>C0EB51</accession>
<evidence type="ECO:0000313" key="2">
    <source>
        <dbReference type="EMBL" id="EEG31271.1"/>
    </source>
</evidence>
<dbReference type="AlphaFoldDB" id="C0EB51"/>